<feature type="transmembrane region" description="Helical" evidence="4">
    <location>
        <begin position="287"/>
        <end position="305"/>
    </location>
</feature>
<evidence type="ECO:0000256" key="4">
    <source>
        <dbReference type="SAM" id="Phobius"/>
    </source>
</evidence>
<protein>
    <submittedName>
        <fullName evidence="6">MFS transporter</fullName>
    </submittedName>
</protein>
<evidence type="ECO:0000313" key="7">
    <source>
        <dbReference type="Proteomes" id="UP000306340"/>
    </source>
</evidence>
<comment type="caution">
    <text evidence="6">The sequence shown here is derived from an EMBL/GenBank/DDBJ whole genome shotgun (WGS) entry which is preliminary data.</text>
</comment>
<keyword evidence="2 4" id="KW-1133">Transmembrane helix</keyword>
<organism evidence="6 7">
    <name type="scientific">Cereibacter changlensis</name>
    <dbReference type="NCBI Taxonomy" id="402884"/>
    <lineage>
        <taxon>Bacteria</taxon>
        <taxon>Pseudomonadati</taxon>
        <taxon>Pseudomonadota</taxon>
        <taxon>Alphaproteobacteria</taxon>
        <taxon>Rhodobacterales</taxon>
        <taxon>Paracoccaceae</taxon>
        <taxon>Cereibacter</taxon>
    </lineage>
</organism>
<feature type="domain" description="Major facilitator superfamily (MFS) profile" evidence="5">
    <location>
        <begin position="13"/>
        <end position="400"/>
    </location>
</feature>
<dbReference type="InterPro" id="IPR020846">
    <property type="entry name" value="MFS_dom"/>
</dbReference>
<evidence type="ECO:0000313" key="6">
    <source>
        <dbReference type="EMBL" id="TKA95614.1"/>
    </source>
</evidence>
<gene>
    <name evidence="6" type="ORF">FAZ78_15920</name>
</gene>
<dbReference type="PANTHER" id="PTHR11360:SF308">
    <property type="entry name" value="BLL3089 PROTEIN"/>
    <property type="match status" value="1"/>
</dbReference>
<feature type="transmembrane region" description="Helical" evidence="4">
    <location>
        <begin position="51"/>
        <end position="71"/>
    </location>
</feature>
<dbReference type="Gene3D" id="1.20.1250.20">
    <property type="entry name" value="MFS general substrate transporter like domains"/>
    <property type="match status" value="2"/>
</dbReference>
<feature type="transmembrane region" description="Helical" evidence="4">
    <location>
        <begin position="349"/>
        <end position="372"/>
    </location>
</feature>
<feature type="transmembrane region" description="Helical" evidence="4">
    <location>
        <begin position="311"/>
        <end position="337"/>
    </location>
</feature>
<evidence type="ECO:0000256" key="1">
    <source>
        <dbReference type="ARBA" id="ARBA00022692"/>
    </source>
</evidence>
<reference evidence="6 7" key="1">
    <citation type="submission" date="2019-04" db="EMBL/GenBank/DDBJ databases">
        <title>Crypto-aerobic microbial life in anoxic (sulfidic) marine sediments.</title>
        <authorList>
            <person name="Bhattacharya S."/>
            <person name="Roy C."/>
            <person name="Mondal N."/>
            <person name="Sarkar J."/>
            <person name="Mandal S."/>
            <person name="Rameez M.J."/>
            <person name="Ghosh W."/>
        </authorList>
    </citation>
    <scope>NUCLEOTIDE SEQUENCE [LARGE SCALE GENOMIC DNA]</scope>
    <source>
        <strain evidence="6 7">SBBC</strain>
    </source>
</reference>
<name>A0A4U0YZN6_9RHOB</name>
<dbReference type="PANTHER" id="PTHR11360">
    <property type="entry name" value="MONOCARBOXYLATE TRANSPORTER"/>
    <property type="match status" value="1"/>
</dbReference>
<evidence type="ECO:0000259" key="5">
    <source>
        <dbReference type="PROSITE" id="PS50850"/>
    </source>
</evidence>
<proteinExistence type="predicted"/>
<evidence type="ECO:0000256" key="2">
    <source>
        <dbReference type="ARBA" id="ARBA00022989"/>
    </source>
</evidence>
<accession>A0A4U0YZN6</accession>
<dbReference type="InterPro" id="IPR011701">
    <property type="entry name" value="MFS"/>
</dbReference>
<dbReference type="Proteomes" id="UP000306340">
    <property type="component" value="Unassembled WGS sequence"/>
</dbReference>
<feature type="transmembrane region" description="Helical" evidence="4">
    <location>
        <begin position="221"/>
        <end position="241"/>
    </location>
</feature>
<evidence type="ECO:0000256" key="3">
    <source>
        <dbReference type="ARBA" id="ARBA00023136"/>
    </source>
</evidence>
<feature type="transmembrane region" description="Helical" evidence="4">
    <location>
        <begin position="253"/>
        <end position="275"/>
    </location>
</feature>
<dbReference type="RefSeq" id="WP_136793467.1">
    <property type="nucleotide sequence ID" value="NZ_SWAU01000166.1"/>
</dbReference>
<dbReference type="InterPro" id="IPR050327">
    <property type="entry name" value="Proton-linked_MCT"/>
</dbReference>
<dbReference type="GO" id="GO:0022857">
    <property type="term" value="F:transmembrane transporter activity"/>
    <property type="evidence" value="ECO:0007669"/>
    <property type="project" value="InterPro"/>
</dbReference>
<dbReference type="SUPFAM" id="SSF103473">
    <property type="entry name" value="MFS general substrate transporter"/>
    <property type="match status" value="1"/>
</dbReference>
<dbReference type="EMBL" id="SWAU01000166">
    <property type="protein sequence ID" value="TKA95614.1"/>
    <property type="molecule type" value="Genomic_DNA"/>
</dbReference>
<sequence>MPFFTFLRANAPFLFVGFLLSFLSSFGQTFFISTFGGEIRAEFGLSHGQWGAVYGIATTFSAAVMLWSGGLTDRFRVRALGPLVLGGLALTCVAMALNPFVMLLPVAIFALRLLGQGMTSHIAGVAMARWFVASRGRALAIAALGFSFGEALLPVAFVALKGVTGWRTLWLVAAAILLVSLPVLARLLRQERTPQSMAAEAQIGGMDGRHWSRNEVLRHRLFWFLVPALLGPSAFNTAFFFQQVHLAEVKGWAHVGLVAIFPAYSAASVVALLASGWAVDRFGTARLMPLFQLPLALFYFLFAGVDSLALALPVMLLMGLTSGAQATVPVAFWAEFYGTRHIGSIKATAAAIMVLGSAIGPILTGALIDLGISFPQQMVGIGLYFLLACLLAGIGVGTAKRSLTVSA</sequence>
<feature type="transmembrane region" description="Helical" evidence="4">
    <location>
        <begin position="139"/>
        <end position="160"/>
    </location>
</feature>
<dbReference type="AlphaFoldDB" id="A0A4U0YZN6"/>
<feature type="transmembrane region" description="Helical" evidence="4">
    <location>
        <begin position="113"/>
        <end position="132"/>
    </location>
</feature>
<feature type="transmembrane region" description="Helical" evidence="4">
    <location>
        <begin position="166"/>
        <end position="188"/>
    </location>
</feature>
<dbReference type="Pfam" id="PF07690">
    <property type="entry name" value="MFS_1"/>
    <property type="match status" value="1"/>
</dbReference>
<keyword evidence="3 4" id="KW-0472">Membrane</keyword>
<feature type="transmembrane region" description="Helical" evidence="4">
    <location>
        <begin position="83"/>
        <end position="107"/>
    </location>
</feature>
<keyword evidence="1 4" id="KW-0812">Transmembrane</keyword>
<dbReference type="InterPro" id="IPR036259">
    <property type="entry name" value="MFS_trans_sf"/>
</dbReference>
<dbReference type="PROSITE" id="PS50850">
    <property type="entry name" value="MFS"/>
    <property type="match status" value="1"/>
</dbReference>
<feature type="transmembrane region" description="Helical" evidence="4">
    <location>
        <begin position="378"/>
        <end position="399"/>
    </location>
</feature>